<dbReference type="KEGG" id="cted:CTEST_08010"/>
<keyword evidence="1" id="KW-0479">Metal-binding</keyword>
<dbReference type="STRING" id="136857.CTEST_08010"/>
<evidence type="ECO:0000313" key="4">
    <source>
        <dbReference type="Proteomes" id="UP000035540"/>
    </source>
</evidence>
<evidence type="ECO:0000259" key="2">
    <source>
        <dbReference type="PROSITE" id="PS50966"/>
    </source>
</evidence>
<reference evidence="3 4" key="1">
    <citation type="journal article" date="2015" name="Genome Announc.">
        <title>Complete Genome Sequence of the Type Strain Corynebacterium testudinoris DSM 44614, Recovered from Necrotic Lesions in the Mouth of a Tortoise.</title>
        <authorList>
            <person name="Ruckert C."/>
            <person name="Kriete M."/>
            <person name="Jaenicke S."/>
            <person name="Winkler A."/>
            <person name="Tauch A."/>
        </authorList>
    </citation>
    <scope>NUCLEOTIDE SEQUENCE [LARGE SCALE GENOMIC DNA]</scope>
    <source>
        <strain evidence="3 4">DSM 44614</strain>
    </source>
</reference>
<dbReference type="InterPro" id="IPR007527">
    <property type="entry name" value="Znf_SWIM"/>
</dbReference>
<keyword evidence="1" id="KW-0862">Zinc</keyword>
<evidence type="ECO:0000256" key="1">
    <source>
        <dbReference type="PROSITE-ProRule" id="PRU00325"/>
    </source>
</evidence>
<gene>
    <name evidence="3" type="ORF">CTEST_08010</name>
</gene>
<dbReference type="EMBL" id="CP011545">
    <property type="protein sequence ID" value="AKK09032.1"/>
    <property type="molecule type" value="Genomic_DNA"/>
</dbReference>
<proteinExistence type="predicted"/>
<dbReference type="PATRIC" id="fig|136857.5.peg.1592"/>
<keyword evidence="1" id="KW-0863">Zinc-finger</keyword>
<evidence type="ECO:0000313" key="3">
    <source>
        <dbReference type="EMBL" id="AKK09032.1"/>
    </source>
</evidence>
<dbReference type="PROSITE" id="PS50966">
    <property type="entry name" value="ZF_SWIM"/>
    <property type="match status" value="1"/>
</dbReference>
<name>A0A0G3HCY1_9CORY</name>
<dbReference type="Proteomes" id="UP000035540">
    <property type="component" value="Chromosome"/>
</dbReference>
<protein>
    <recommendedName>
        <fullName evidence="2">SWIM-type domain-containing protein</fullName>
    </recommendedName>
</protein>
<sequence length="126" mass="13847">MADKGMSIRDVLSVEQVNNEADYEDFLAGRAIEEANGVEVIFQGPRRVGGIIRNPKPFTASLEWDGKATSVAPSCSCPDVAGLFKLWCEHSVALAVHFLDDDDVKAAIDEDEPPRPKLTLLRFDDD</sequence>
<reference evidence="4" key="2">
    <citation type="submission" date="2015-05" db="EMBL/GenBank/DDBJ databases">
        <title>Complete genome sequence of Corynebacterium testudinoris DSM 44614, recovered from necrotic lesions in the mouth of a tortoise.</title>
        <authorList>
            <person name="Ruckert C."/>
            <person name="Albersmeier A."/>
            <person name="Winkler A."/>
            <person name="Tauch A."/>
        </authorList>
    </citation>
    <scope>NUCLEOTIDE SEQUENCE [LARGE SCALE GENOMIC DNA]</scope>
    <source>
        <strain evidence="4">DSM 44614</strain>
    </source>
</reference>
<dbReference type="GO" id="GO:0008270">
    <property type="term" value="F:zinc ion binding"/>
    <property type="evidence" value="ECO:0007669"/>
    <property type="project" value="UniProtKB-KW"/>
</dbReference>
<organism evidence="3 4">
    <name type="scientific">Corynebacterium testudinoris</name>
    <dbReference type="NCBI Taxonomy" id="136857"/>
    <lineage>
        <taxon>Bacteria</taxon>
        <taxon>Bacillati</taxon>
        <taxon>Actinomycetota</taxon>
        <taxon>Actinomycetes</taxon>
        <taxon>Mycobacteriales</taxon>
        <taxon>Corynebacteriaceae</taxon>
        <taxon>Corynebacterium</taxon>
    </lineage>
</organism>
<dbReference type="AlphaFoldDB" id="A0A0G3HCY1"/>
<dbReference type="RefSeq" id="WP_144413250.1">
    <property type="nucleotide sequence ID" value="NZ_CP011545.1"/>
</dbReference>
<feature type="domain" description="SWIM-type" evidence="2">
    <location>
        <begin position="58"/>
        <end position="99"/>
    </location>
</feature>
<accession>A0A0G3HCY1</accession>
<keyword evidence="4" id="KW-1185">Reference proteome</keyword>